<dbReference type="Gene3D" id="3.40.50.1820">
    <property type="entry name" value="alpha/beta hydrolase"/>
    <property type="match status" value="1"/>
</dbReference>
<name>A0A974ZZD8_9BACT</name>
<evidence type="ECO:0000313" key="3">
    <source>
        <dbReference type="Proteomes" id="UP000662783"/>
    </source>
</evidence>
<dbReference type="InterPro" id="IPR029058">
    <property type="entry name" value="AB_hydrolase_fold"/>
</dbReference>
<dbReference type="KEGG" id="fuv:JR347_09910"/>
<reference evidence="2" key="1">
    <citation type="submission" date="2021-02" db="EMBL/GenBank/DDBJ databases">
        <title>Fulvivirga sp. S481 isolated from sea water.</title>
        <authorList>
            <person name="Bae S.S."/>
            <person name="Baek K."/>
        </authorList>
    </citation>
    <scope>NUCLEOTIDE SEQUENCE</scope>
    <source>
        <strain evidence="2">S481</strain>
    </source>
</reference>
<gene>
    <name evidence="2" type="ORF">JR347_09910</name>
</gene>
<dbReference type="GO" id="GO:0016787">
    <property type="term" value="F:hydrolase activity"/>
    <property type="evidence" value="ECO:0007669"/>
    <property type="project" value="UniProtKB-KW"/>
</dbReference>
<dbReference type="InterPro" id="IPR050266">
    <property type="entry name" value="AB_hydrolase_sf"/>
</dbReference>
<dbReference type="SUPFAM" id="SSF53474">
    <property type="entry name" value="alpha/beta-Hydrolases"/>
    <property type="match status" value="1"/>
</dbReference>
<evidence type="ECO:0000259" key="1">
    <source>
        <dbReference type="Pfam" id="PF00561"/>
    </source>
</evidence>
<accession>A0A974ZZD8</accession>
<dbReference type="PANTHER" id="PTHR43798:SF33">
    <property type="entry name" value="HYDROLASE, PUTATIVE (AFU_ORTHOLOGUE AFUA_2G14860)-RELATED"/>
    <property type="match status" value="1"/>
</dbReference>
<organism evidence="2 3">
    <name type="scientific">Fulvivirga lutea</name>
    <dbReference type="NCBI Taxonomy" id="2810512"/>
    <lineage>
        <taxon>Bacteria</taxon>
        <taxon>Pseudomonadati</taxon>
        <taxon>Bacteroidota</taxon>
        <taxon>Cytophagia</taxon>
        <taxon>Cytophagales</taxon>
        <taxon>Fulvivirgaceae</taxon>
        <taxon>Fulvivirga</taxon>
    </lineage>
</organism>
<dbReference type="Pfam" id="PF00561">
    <property type="entry name" value="Abhydrolase_1"/>
    <property type="match status" value="1"/>
</dbReference>
<protein>
    <submittedName>
        <fullName evidence="2">Alpha/beta hydrolase</fullName>
    </submittedName>
</protein>
<dbReference type="InterPro" id="IPR000073">
    <property type="entry name" value="AB_hydrolase_1"/>
</dbReference>
<sequence>MIFRIAAISAFVFLLVFQSKAQKVKEFFHVKVEGDELPVYLRGNTSSKKIIIFVQGGPGENAIDFGRSNYPYWKESLEKEVFIAYYDQRGLNKPARKIDQAMISYHQYGKDILALARYLKEKYKSKIYVMGHSAGGDFVSKALVDFPDESQELIEAVILSNTPLTADFNAERYQLYRPTYLKNLAKEKILAGQDDQYWQVALDWIESIDSLQSVEHIRQWNKYVNSAFEPTKRKITPGMVFKVIFSRPYNPIKYIKRNDNDLVDDLLWEDRLNSNCFELYPKIQHNVLLISGRYDDIAPPEEMADAQKLIRNSKIEIIPNAGHESFLDQPNIFNKLVLEFIKN</sequence>
<dbReference type="GO" id="GO:0016020">
    <property type="term" value="C:membrane"/>
    <property type="evidence" value="ECO:0007669"/>
    <property type="project" value="TreeGrafter"/>
</dbReference>
<dbReference type="Proteomes" id="UP000662783">
    <property type="component" value="Chromosome"/>
</dbReference>
<evidence type="ECO:0000313" key="2">
    <source>
        <dbReference type="EMBL" id="QSE95935.1"/>
    </source>
</evidence>
<dbReference type="RefSeq" id="WP_205720448.1">
    <property type="nucleotide sequence ID" value="NZ_CP070608.1"/>
</dbReference>
<proteinExistence type="predicted"/>
<dbReference type="AlphaFoldDB" id="A0A974ZZD8"/>
<dbReference type="PANTHER" id="PTHR43798">
    <property type="entry name" value="MONOACYLGLYCEROL LIPASE"/>
    <property type="match status" value="1"/>
</dbReference>
<keyword evidence="3" id="KW-1185">Reference proteome</keyword>
<keyword evidence="2" id="KW-0378">Hydrolase</keyword>
<feature type="domain" description="AB hydrolase-1" evidence="1">
    <location>
        <begin position="50"/>
        <end position="330"/>
    </location>
</feature>
<dbReference type="EMBL" id="CP070608">
    <property type="protein sequence ID" value="QSE95935.1"/>
    <property type="molecule type" value="Genomic_DNA"/>
</dbReference>